<dbReference type="PROSITE" id="PS50975">
    <property type="entry name" value="ATP_GRASP"/>
    <property type="match status" value="1"/>
</dbReference>
<dbReference type="Gene3D" id="3.40.50.20">
    <property type="match status" value="1"/>
</dbReference>
<dbReference type="Pfam" id="PF18130">
    <property type="entry name" value="ATPgrasp_N"/>
    <property type="match status" value="1"/>
</dbReference>
<keyword evidence="5 14" id="KW-0067">ATP-binding</keyword>
<evidence type="ECO:0000256" key="3">
    <source>
        <dbReference type="ARBA" id="ARBA00022723"/>
    </source>
</evidence>
<dbReference type="GO" id="GO:0035499">
    <property type="term" value="P:carnosine biosynthetic process"/>
    <property type="evidence" value="ECO:0000318"/>
    <property type="project" value="GO_Central"/>
</dbReference>
<dbReference type="OMA" id="PISCFPG"/>
<dbReference type="eggNOG" id="ENOG502QRI6">
    <property type="taxonomic scope" value="Eukaryota"/>
</dbReference>
<dbReference type="Bgee" id="ENSOANG00000005965">
    <property type="expression patterns" value="Expressed in heart and 6 other cell types or tissues"/>
</dbReference>
<dbReference type="FunFam" id="3.30.470.20:FF:000040">
    <property type="entry name" value="Carnosine synthase 1"/>
    <property type="match status" value="1"/>
</dbReference>
<evidence type="ECO:0000256" key="2">
    <source>
        <dbReference type="ARBA" id="ARBA00022598"/>
    </source>
</evidence>
<keyword evidence="18" id="KW-1185">Reference proteome</keyword>
<comment type="catalytic activity">
    <reaction evidence="9">
        <text>4-aminobutanoate + L-histidine + ATP = L-homocarnosine + ADP + phosphate + H(+)</text>
        <dbReference type="Rhea" id="RHEA:59568"/>
        <dbReference type="ChEBI" id="CHEBI:15378"/>
        <dbReference type="ChEBI" id="CHEBI:30616"/>
        <dbReference type="ChEBI" id="CHEBI:43474"/>
        <dbReference type="ChEBI" id="CHEBI:57595"/>
        <dbReference type="ChEBI" id="CHEBI:59888"/>
        <dbReference type="ChEBI" id="CHEBI:143075"/>
        <dbReference type="ChEBI" id="CHEBI:456216"/>
    </reaction>
    <physiologicalReaction direction="left-to-right" evidence="9">
        <dbReference type="Rhea" id="RHEA:59569"/>
    </physiologicalReaction>
</comment>
<comment type="catalytic activity">
    <reaction evidence="8">
        <text>beta-alanine + L-histidine + ATP = carnosine + ADP + phosphate + H(+)</text>
        <dbReference type="Rhea" id="RHEA:19297"/>
        <dbReference type="ChEBI" id="CHEBI:15378"/>
        <dbReference type="ChEBI" id="CHEBI:30616"/>
        <dbReference type="ChEBI" id="CHEBI:43474"/>
        <dbReference type="ChEBI" id="CHEBI:57485"/>
        <dbReference type="ChEBI" id="CHEBI:57595"/>
        <dbReference type="ChEBI" id="CHEBI:57966"/>
        <dbReference type="ChEBI" id="CHEBI:456216"/>
        <dbReference type="EC" id="6.3.2.11"/>
    </reaction>
    <physiologicalReaction direction="left-to-right" evidence="8">
        <dbReference type="Rhea" id="RHEA:19298"/>
    </physiologicalReaction>
</comment>
<dbReference type="InParanoid" id="F7BVK6"/>
<dbReference type="GO" id="GO:0046872">
    <property type="term" value="F:metal ion binding"/>
    <property type="evidence" value="ECO:0007669"/>
    <property type="project" value="UniProtKB-KW"/>
</dbReference>
<dbReference type="HOGENOM" id="CLU_052180_0_0_1"/>
<dbReference type="Pfam" id="PF15632">
    <property type="entry name" value="ATPgrasp_Ter"/>
    <property type="match status" value="1"/>
</dbReference>
<dbReference type="PANTHER" id="PTHR48066:SF1">
    <property type="entry name" value="CARNOSINE SYNTHASE 1"/>
    <property type="match status" value="1"/>
</dbReference>
<evidence type="ECO:0000256" key="5">
    <source>
        <dbReference type="ARBA" id="ARBA00022840"/>
    </source>
</evidence>
<dbReference type="SUPFAM" id="SSF56059">
    <property type="entry name" value="Glutathione synthetase ATP-binding domain-like"/>
    <property type="match status" value="1"/>
</dbReference>
<accession>F7BVK6</accession>
<evidence type="ECO:0000256" key="13">
    <source>
        <dbReference type="ARBA" id="ARBA00083567"/>
    </source>
</evidence>
<comment type="function">
    <text evidence="10">Catalyzes the synthesis of carnosine and homocarnosine. Carnosine is synthesized more efficiently than homocarnosine.</text>
</comment>
<evidence type="ECO:0000259" key="16">
    <source>
        <dbReference type="PROSITE" id="PS50975"/>
    </source>
</evidence>
<dbReference type="Gene3D" id="3.30.470.20">
    <property type="entry name" value="ATP-grasp fold, B domain"/>
    <property type="match status" value="1"/>
</dbReference>
<comment type="subunit">
    <text evidence="1">Homotetramer.</text>
</comment>
<keyword evidence="3" id="KW-0479">Metal-binding</keyword>
<evidence type="ECO:0000256" key="14">
    <source>
        <dbReference type="PROSITE-ProRule" id="PRU00409"/>
    </source>
</evidence>
<evidence type="ECO:0000313" key="17">
    <source>
        <dbReference type="Ensembl" id="ENSOANP00000009496.3"/>
    </source>
</evidence>
<reference evidence="17 18" key="1">
    <citation type="journal article" date="2008" name="Nature">
        <title>Genome analysis of the platypus reveals unique signatures of evolution.</title>
        <authorList>
            <person name="Warren W.C."/>
            <person name="Hillier L.W."/>
            <person name="Marshall Graves J.A."/>
            <person name="Birney E."/>
            <person name="Ponting C.P."/>
            <person name="Grutzner F."/>
            <person name="Belov K."/>
            <person name="Miller W."/>
            <person name="Clarke L."/>
            <person name="Chinwalla A.T."/>
            <person name="Yang S.P."/>
            <person name="Heger A."/>
            <person name="Locke D.P."/>
            <person name="Miethke P."/>
            <person name="Waters P.D."/>
            <person name="Veyrunes F."/>
            <person name="Fulton L."/>
            <person name="Fulton B."/>
            <person name="Graves T."/>
            <person name="Wallis J."/>
            <person name="Puente X.S."/>
            <person name="Lopez-Otin C."/>
            <person name="Ordonez G.R."/>
            <person name="Eichler E.E."/>
            <person name="Chen L."/>
            <person name="Cheng Z."/>
            <person name="Deakin J.E."/>
            <person name="Alsop A."/>
            <person name="Thompson K."/>
            <person name="Kirby P."/>
            <person name="Papenfuss A.T."/>
            <person name="Wakefield M.J."/>
            <person name="Olender T."/>
            <person name="Lancet D."/>
            <person name="Huttley G.A."/>
            <person name="Smit A.F."/>
            <person name="Pask A."/>
            <person name="Temple-Smith P."/>
            <person name="Batzer M.A."/>
            <person name="Walker J.A."/>
            <person name="Konkel M.K."/>
            <person name="Harris R.S."/>
            <person name="Whittington C.M."/>
            <person name="Wong E.S."/>
            <person name="Gemmell N.J."/>
            <person name="Buschiazzo E."/>
            <person name="Vargas Jentzsch I.M."/>
            <person name="Merkel A."/>
            <person name="Schmitz J."/>
            <person name="Zemann A."/>
            <person name="Churakov G."/>
            <person name="Kriegs J.O."/>
            <person name="Brosius J."/>
            <person name="Murchison E.P."/>
            <person name="Sachidanandam R."/>
            <person name="Smith C."/>
            <person name="Hannon G.J."/>
            <person name="Tsend-Ayush E."/>
            <person name="McMillan D."/>
            <person name="Attenborough R."/>
            <person name="Rens W."/>
            <person name="Ferguson-Smith M."/>
            <person name="Lefevre C.M."/>
            <person name="Sharp J.A."/>
            <person name="Nicholas K.R."/>
            <person name="Ray D.A."/>
            <person name="Kube M."/>
            <person name="Reinhardt R."/>
            <person name="Pringle T.H."/>
            <person name="Taylor J."/>
            <person name="Jones R.C."/>
            <person name="Nixon B."/>
            <person name="Dacheux J.L."/>
            <person name="Niwa H."/>
            <person name="Sekita Y."/>
            <person name="Huang X."/>
            <person name="Stark A."/>
            <person name="Kheradpour P."/>
            <person name="Kellis M."/>
            <person name="Flicek P."/>
            <person name="Chen Y."/>
            <person name="Webber C."/>
            <person name="Hardison R."/>
            <person name="Nelson J."/>
            <person name="Hallsworth-Pepin K."/>
            <person name="Delehaunty K."/>
            <person name="Markovic C."/>
            <person name="Minx P."/>
            <person name="Feng Y."/>
            <person name="Kremitzki C."/>
            <person name="Mitreva M."/>
            <person name="Glasscock J."/>
            <person name="Wylie T."/>
            <person name="Wohldmann P."/>
            <person name="Thiru P."/>
            <person name="Nhan M.N."/>
            <person name="Pohl C.S."/>
            <person name="Smith S.M."/>
            <person name="Hou S."/>
            <person name="Nefedov M."/>
            <person name="de Jong P.J."/>
            <person name="Renfree M.B."/>
            <person name="Mardis E.R."/>
            <person name="Wilson R.K."/>
        </authorList>
    </citation>
    <scope>NUCLEOTIDE SEQUENCE [LARGE SCALE GENOMIC DNA]</scope>
    <source>
        <strain evidence="17 18">Glennie</strain>
    </source>
</reference>
<keyword evidence="7" id="KW-0464">Manganese</keyword>
<feature type="region of interest" description="Disordered" evidence="15">
    <location>
        <begin position="1"/>
        <end position="42"/>
    </location>
</feature>
<keyword evidence="4 14" id="KW-0547">Nucleotide-binding</keyword>
<evidence type="ECO:0000256" key="6">
    <source>
        <dbReference type="ARBA" id="ARBA00022842"/>
    </source>
</evidence>
<dbReference type="GO" id="GO:0005524">
    <property type="term" value="F:ATP binding"/>
    <property type="evidence" value="ECO:0007669"/>
    <property type="project" value="UniProtKB-UniRule"/>
</dbReference>
<sequence length="1086" mass="115028">MLSLEHMGPDWELPGGSKDQEEEREGAGEQGGGDGLPPPSSLWGSWRRDVNLDCKGAPEGEADRAWTTYYYDLLQSCLQQAGLPETADHTARPQQGCPGAEVTLCVLGSPSSFLSVLLEGGTQSPGNMLLCLSPAWLAKAPLAGRPGESSLLVAKAVAFHRGGLTVLQEFAPPRRATYFLANWGLGAGSGREAGELARGLACPTGGSAELARLLEDRLLTRLLLARGGGLTVPPTLAFAYKPSAPLQAPAGVPGLRVVELSGKEGQEGRVREEVEAFLQSGALGAACQVRGGLGPGRAAGRVPGPGWGQEAPRGGGVDVPSPAASPQRTIWPPGEGRGGLGWGSPPRVGRRWDPPPTNQWHKGRAGLGGDLPWARHPLPGGREAERLALAWGPRSEPAPAGRAHPGGSCRAAAPGEAGRGRERPGGGRLPPGPAPAPRRPGRPRPRRRYGRAGQRVMLLGPRPPGLTWALPPSLPALPGSPRPGRSRPDPDLALRICTVVCRTQGDRPLLSQVVCGVGRADRPLRHQVTLPQTLELALAQCGLSEPGVADALRRQLAAAAEAALSAVLDMESTLTSEQRGGPHAQTDFICADFALTAVGQRLTLAALELNGCLCLEACGVLEGPQAGPGAEGAAGPLVETMLRRSARCLMEGKHLLIIGAGGVGKKFVWEAARDYGLKLHLVESDPNHFASQLVQTFLHFDVTEHRHDEEHARQLAELVRARGLRLDGCLSYWDDCLVLTALLCQELGLRCSPPAAMRLAKQKSRTQLHLLRCRGPRWPGPALYAVPCCPLQSPADVERAARLVPLPGVMKLEFGAGAVGVRLVEDGPQCQAHFGKIARDLRGEADHPGIGLGWGNAMLLMEYVAGTEHDVDLILFGGRLLGAFVSDNGPTRLPGFTETAARMPTGLAPEQEAQLVRAAHQCCLGCGLLDGVFNVELKLTATGPRLLEINPRMGGFYLRDWIQELYGVDLFLAAAMVACGLAPALPARPRARAHLVGVMCVVSQHLQALRTAASREALQALQARGLIRLNLLEEELVPGEYEEPYCSLACAGASAHEARQRLLGLCQGLGIDSPDYPVAHFLSHFK</sequence>
<dbReference type="FunCoup" id="F7BVK6">
    <property type="interactions" value="101"/>
</dbReference>
<protein>
    <recommendedName>
        <fullName evidence="12">Carnosine synthase 1</fullName>
        <ecNumber evidence="11">6.3.2.11</ecNumber>
    </recommendedName>
    <alternativeName>
        <fullName evidence="13">ATP-grasp domain-containing protein 1</fullName>
    </alternativeName>
</protein>
<reference evidence="17" key="2">
    <citation type="submission" date="2025-08" db="UniProtKB">
        <authorList>
            <consortium name="Ensembl"/>
        </authorList>
    </citation>
    <scope>IDENTIFICATION</scope>
    <source>
        <strain evidence="17">Glennie</strain>
    </source>
</reference>
<keyword evidence="2" id="KW-0436">Ligase</keyword>
<feature type="region of interest" description="Disordered" evidence="15">
    <location>
        <begin position="393"/>
        <end position="454"/>
    </location>
</feature>
<evidence type="ECO:0000256" key="7">
    <source>
        <dbReference type="ARBA" id="ARBA00023211"/>
    </source>
</evidence>
<dbReference type="InterPro" id="IPR011761">
    <property type="entry name" value="ATP-grasp"/>
</dbReference>
<evidence type="ECO:0000256" key="9">
    <source>
        <dbReference type="ARBA" id="ARBA00051430"/>
    </source>
</evidence>
<feature type="compositionally biased region" description="Basic residues" evidence="15">
    <location>
        <begin position="439"/>
        <end position="450"/>
    </location>
</feature>
<evidence type="ECO:0000256" key="12">
    <source>
        <dbReference type="ARBA" id="ARBA00073575"/>
    </source>
</evidence>
<dbReference type="Ensembl" id="ENSOANT00000009498.3">
    <property type="protein sequence ID" value="ENSOANP00000009496.3"/>
    <property type="gene ID" value="ENSOANG00000005965.3"/>
</dbReference>
<dbReference type="GO" id="GO:0102102">
    <property type="term" value="F:homocarnosine synthase activity"/>
    <property type="evidence" value="ECO:0000318"/>
    <property type="project" value="GO_Central"/>
</dbReference>
<dbReference type="InterPro" id="IPR031046">
    <property type="entry name" value="CARNS1"/>
</dbReference>
<dbReference type="PANTHER" id="PTHR48066">
    <property type="entry name" value="CARNOSINE SYNTHASE 1"/>
    <property type="match status" value="1"/>
</dbReference>
<evidence type="ECO:0000256" key="10">
    <source>
        <dbReference type="ARBA" id="ARBA00053058"/>
    </source>
</evidence>
<reference evidence="17" key="3">
    <citation type="submission" date="2025-09" db="UniProtKB">
        <authorList>
            <consortium name="Ensembl"/>
        </authorList>
    </citation>
    <scope>IDENTIFICATION</scope>
    <source>
        <strain evidence="17">Glennie</strain>
    </source>
</reference>
<gene>
    <name evidence="17" type="primary">CARNS1</name>
</gene>
<evidence type="ECO:0000256" key="8">
    <source>
        <dbReference type="ARBA" id="ARBA00050630"/>
    </source>
</evidence>
<feature type="domain" description="ATP-grasp" evidence="16">
    <location>
        <begin position="778"/>
        <end position="979"/>
    </location>
</feature>
<organism evidence="17 18">
    <name type="scientific">Ornithorhynchus anatinus</name>
    <name type="common">Duckbill platypus</name>
    <dbReference type="NCBI Taxonomy" id="9258"/>
    <lineage>
        <taxon>Eukaryota</taxon>
        <taxon>Metazoa</taxon>
        <taxon>Chordata</taxon>
        <taxon>Craniata</taxon>
        <taxon>Vertebrata</taxon>
        <taxon>Euteleostomi</taxon>
        <taxon>Mammalia</taxon>
        <taxon>Monotremata</taxon>
        <taxon>Ornithorhynchidae</taxon>
        <taxon>Ornithorhynchus</taxon>
    </lineage>
</organism>
<dbReference type="STRING" id="9258.ENSOANP00000009496"/>
<evidence type="ECO:0000256" key="15">
    <source>
        <dbReference type="SAM" id="MobiDB-lite"/>
    </source>
</evidence>
<proteinExistence type="predicted"/>
<dbReference type="FunFam" id="3.40.50.20:FF:000018">
    <property type="entry name" value="Carnosine synthase 1"/>
    <property type="match status" value="1"/>
</dbReference>
<dbReference type="EC" id="6.3.2.11" evidence="11"/>
<dbReference type="GeneTree" id="ENSGT00390000018717"/>
<evidence type="ECO:0000256" key="4">
    <source>
        <dbReference type="ARBA" id="ARBA00022741"/>
    </source>
</evidence>
<evidence type="ECO:0000256" key="11">
    <source>
        <dbReference type="ARBA" id="ARBA00066630"/>
    </source>
</evidence>
<feature type="compositionally biased region" description="Gly residues" evidence="15">
    <location>
        <begin position="297"/>
        <end position="317"/>
    </location>
</feature>
<dbReference type="GO" id="GO:0016887">
    <property type="term" value="F:ATP hydrolysis activity"/>
    <property type="evidence" value="ECO:0000318"/>
    <property type="project" value="GO_Central"/>
</dbReference>
<feature type="compositionally biased region" description="Basic and acidic residues" evidence="15">
    <location>
        <begin position="18"/>
        <end position="27"/>
    </location>
</feature>
<dbReference type="InterPro" id="IPR041472">
    <property type="entry name" value="BL00235/CARNS1_N"/>
</dbReference>
<dbReference type="GO" id="GO:0047730">
    <property type="term" value="F:carnosine synthase activity"/>
    <property type="evidence" value="ECO:0000318"/>
    <property type="project" value="GO_Central"/>
</dbReference>
<dbReference type="AlphaFoldDB" id="F7BVK6"/>
<keyword evidence="6" id="KW-0460">Magnesium</keyword>
<evidence type="ECO:0000313" key="18">
    <source>
        <dbReference type="Proteomes" id="UP000002279"/>
    </source>
</evidence>
<evidence type="ECO:0000256" key="1">
    <source>
        <dbReference type="ARBA" id="ARBA00011881"/>
    </source>
</evidence>
<feature type="region of interest" description="Disordered" evidence="15">
    <location>
        <begin position="297"/>
        <end position="379"/>
    </location>
</feature>
<dbReference type="Proteomes" id="UP000002279">
    <property type="component" value="Chromosome 3"/>
</dbReference>
<name>F7BVK6_ORNAN</name>